<evidence type="ECO:0000313" key="10">
    <source>
        <dbReference type="EMBL" id="MCE2595177.1"/>
    </source>
</evidence>
<proteinExistence type="inferred from homology"/>
<dbReference type="PANTHER" id="PTHR48069">
    <property type="entry name" value="DIHYDROFOLATE REDUCTASE"/>
    <property type="match status" value="1"/>
</dbReference>
<dbReference type="RefSeq" id="WP_233052668.1">
    <property type="nucleotide sequence ID" value="NZ_JAIMJA010000008.1"/>
</dbReference>
<keyword evidence="11" id="KW-1185">Reference proteome</keyword>
<dbReference type="PROSITE" id="PS51330">
    <property type="entry name" value="DHFR_2"/>
    <property type="match status" value="1"/>
</dbReference>
<evidence type="ECO:0000256" key="2">
    <source>
        <dbReference type="ARBA" id="ARBA00009539"/>
    </source>
</evidence>
<keyword evidence="5 8" id="KW-0521">NADP</keyword>
<dbReference type="PIRSF" id="PIRSF000194">
    <property type="entry name" value="DHFR"/>
    <property type="match status" value="1"/>
</dbReference>
<evidence type="ECO:0000256" key="5">
    <source>
        <dbReference type="ARBA" id="ARBA00022857"/>
    </source>
</evidence>
<evidence type="ECO:0000256" key="6">
    <source>
        <dbReference type="ARBA" id="ARBA00023002"/>
    </source>
</evidence>
<reference evidence="10 11" key="1">
    <citation type="journal article" date="2022" name="Environ. Microbiol. Rep.">
        <title>Eco-phylogenetic analyses reveal divergent evolution of vitamin B12 metabolism in the marine bacterial family 'Psychromonadaceae'.</title>
        <authorList>
            <person name="Jin X."/>
            <person name="Yang Y."/>
            <person name="Cao H."/>
            <person name="Gao B."/>
            <person name="Zhao Z."/>
        </authorList>
    </citation>
    <scope>NUCLEOTIDE SEQUENCE [LARGE SCALE GENOMIC DNA]</scope>
    <source>
        <strain evidence="10 11">MKS20</strain>
    </source>
</reference>
<organism evidence="10 11">
    <name type="scientific">Motilimonas cestriensis</name>
    <dbReference type="NCBI Taxonomy" id="2742685"/>
    <lineage>
        <taxon>Bacteria</taxon>
        <taxon>Pseudomonadati</taxon>
        <taxon>Pseudomonadota</taxon>
        <taxon>Gammaproteobacteria</taxon>
        <taxon>Alteromonadales</taxon>
        <taxon>Alteromonadales genera incertae sedis</taxon>
        <taxon>Motilimonas</taxon>
    </lineage>
</organism>
<dbReference type="Gene3D" id="3.40.430.10">
    <property type="entry name" value="Dihydrofolate Reductase, subunit A"/>
    <property type="match status" value="1"/>
</dbReference>
<evidence type="ECO:0000256" key="8">
    <source>
        <dbReference type="PIRNR" id="PIRNR000194"/>
    </source>
</evidence>
<dbReference type="Pfam" id="PF00186">
    <property type="entry name" value="DHFR_1"/>
    <property type="match status" value="1"/>
</dbReference>
<dbReference type="PRINTS" id="PR00070">
    <property type="entry name" value="DHFR"/>
</dbReference>
<comment type="function">
    <text evidence="7 8">Key enzyme in folate metabolism. Catalyzes an essential reaction for de novo glycine and purine synthesis, and for DNA precursor synthesis.</text>
</comment>
<comment type="catalytic activity">
    <reaction evidence="8">
        <text>(6S)-5,6,7,8-tetrahydrofolate + NADP(+) = 7,8-dihydrofolate + NADPH + H(+)</text>
        <dbReference type="Rhea" id="RHEA:15009"/>
        <dbReference type="ChEBI" id="CHEBI:15378"/>
        <dbReference type="ChEBI" id="CHEBI:57451"/>
        <dbReference type="ChEBI" id="CHEBI:57453"/>
        <dbReference type="ChEBI" id="CHEBI:57783"/>
        <dbReference type="ChEBI" id="CHEBI:58349"/>
        <dbReference type="EC" id="1.5.1.3"/>
    </reaction>
</comment>
<accession>A0ABS8W853</accession>
<evidence type="ECO:0000256" key="3">
    <source>
        <dbReference type="ARBA" id="ARBA00012856"/>
    </source>
</evidence>
<comment type="pathway">
    <text evidence="1 8">Cofactor biosynthesis; tetrahydrofolate biosynthesis; 5,6,7,8-tetrahydrofolate from 7,8-dihydrofolate: step 1/1.</text>
</comment>
<dbReference type="EMBL" id="JAIMJA010000008">
    <property type="protein sequence ID" value="MCE2595177.1"/>
    <property type="molecule type" value="Genomic_DNA"/>
</dbReference>
<keyword evidence="6 8" id="KW-0560">Oxidoreductase</keyword>
<dbReference type="InterPro" id="IPR024072">
    <property type="entry name" value="DHFR-like_dom_sf"/>
</dbReference>
<dbReference type="NCBIfam" id="NF008037">
    <property type="entry name" value="PRK10769.1"/>
    <property type="match status" value="1"/>
</dbReference>
<protein>
    <recommendedName>
        <fullName evidence="3 8">Dihydrofolate reductase</fullName>
        <ecNumber evidence="3 8">1.5.1.3</ecNumber>
    </recommendedName>
</protein>
<dbReference type="CDD" id="cd00209">
    <property type="entry name" value="DHFR"/>
    <property type="match status" value="1"/>
</dbReference>
<dbReference type="InterPro" id="IPR012259">
    <property type="entry name" value="DHFR"/>
</dbReference>
<keyword evidence="4 8" id="KW-0554">One-carbon metabolism</keyword>
<evidence type="ECO:0000256" key="7">
    <source>
        <dbReference type="ARBA" id="ARBA00025067"/>
    </source>
</evidence>
<dbReference type="Proteomes" id="UP001201273">
    <property type="component" value="Unassembled WGS sequence"/>
</dbReference>
<dbReference type="EC" id="1.5.1.3" evidence="3 8"/>
<evidence type="ECO:0000256" key="1">
    <source>
        <dbReference type="ARBA" id="ARBA00004903"/>
    </source>
</evidence>
<sequence>MKIAMIAAMANNRIIGKDNQMPWHLPADLKFFKQTTLGKPVVMGRRTYESIGRPLPGRLNIVISRDDSWQAAGVTCVTSPEAALELLQDHDEIMVLGGGAIYQAFLPLADTLYLTFIQADIAGDTQFPDYEAQGNWQSEQLGIHPADEKNQYDLVFTKWARLAQ</sequence>
<comment type="similarity">
    <text evidence="2 8">Belongs to the dihydrofolate reductase family.</text>
</comment>
<feature type="domain" description="DHFR" evidence="9">
    <location>
        <begin position="2"/>
        <end position="161"/>
    </location>
</feature>
<evidence type="ECO:0000256" key="4">
    <source>
        <dbReference type="ARBA" id="ARBA00022563"/>
    </source>
</evidence>
<evidence type="ECO:0000259" key="9">
    <source>
        <dbReference type="PROSITE" id="PS51330"/>
    </source>
</evidence>
<evidence type="ECO:0000313" key="11">
    <source>
        <dbReference type="Proteomes" id="UP001201273"/>
    </source>
</evidence>
<comment type="caution">
    <text evidence="10">The sequence shown here is derived from an EMBL/GenBank/DDBJ whole genome shotgun (WGS) entry which is preliminary data.</text>
</comment>
<dbReference type="SUPFAM" id="SSF53597">
    <property type="entry name" value="Dihydrofolate reductase-like"/>
    <property type="match status" value="1"/>
</dbReference>
<gene>
    <name evidence="10" type="primary">folA</name>
    <name evidence="10" type="ORF">K6Y31_10150</name>
</gene>
<dbReference type="InterPro" id="IPR001796">
    <property type="entry name" value="DHFR_dom"/>
</dbReference>
<name>A0ABS8W853_9GAMM</name>
<dbReference type="PANTHER" id="PTHR48069:SF3">
    <property type="entry name" value="DIHYDROFOLATE REDUCTASE"/>
    <property type="match status" value="1"/>
</dbReference>